<name>A0ABY4CVC1_9BACL</name>
<dbReference type="RefSeq" id="WP_347438520.1">
    <property type="nucleotide sequence ID" value="NZ_CP089291.1"/>
</dbReference>
<keyword evidence="3" id="KW-0812">Transmembrane</keyword>
<dbReference type="SMART" id="SM00331">
    <property type="entry name" value="PP2C_SIG"/>
    <property type="match status" value="1"/>
</dbReference>
<dbReference type="InterPro" id="IPR045768">
    <property type="entry name" value="SpoIIE_N"/>
</dbReference>
<evidence type="ECO:0000259" key="4">
    <source>
        <dbReference type="PROSITE" id="PS51746"/>
    </source>
</evidence>
<dbReference type="InterPro" id="IPR052016">
    <property type="entry name" value="Bact_Sigma-Reg"/>
</dbReference>
<feature type="transmembrane region" description="Helical" evidence="3">
    <location>
        <begin position="228"/>
        <end position="252"/>
    </location>
</feature>
<keyword evidence="6" id="KW-1185">Reference proteome</keyword>
<dbReference type="PROSITE" id="PS51746">
    <property type="entry name" value="PPM_2"/>
    <property type="match status" value="1"/>
</dbReference>
<evidence type="ECO:0000313" key="6">
    <source>
        <dbReference type="Proteomes" id="UP000830167"/>
    </source>
</evidence>
<sequence length="844" mass="94315">MQEQWMEVKTKGKFKQWYEGEVEKWNEKKSNLQDQMVKYMGKYMFRILIMGFLLGRASILGDLTPFALSYYAVVLKLRKKHSWLLLMAIGAGAITAHSAFAVWPMLFATMFLYQILYTLLNRQKILELNVIPVVVFLVDAGVRIGYSSGFGDLSQYALIMSVVDGFLAMVLSYIFIQLLPILTFQRSVRQLRIEEIICLVILLASVLTGFQGLSFYQLSIENIFSRYLIMLFALIGGAGIGAGVGVVVGIILTMGNLGATTQIGLLAFSGVLAGLLRDTRKWGVGLGFTMGTAILTVYVANLHDVWMGVSETALAFAGILFTPKSFIEKVSRYVPGTHQFRLSQQDYARRVRDVMANRIGEVSNVFAELSRTFLQTSSTMLQPQDEQMNKTIQRAAQRGCTGCSKQNQCWDKEFYQTYRTMFDVITIMEEKGENVLRDSPSILRDKCIKTEQFIQHLYESMEESKRELLWQTHIQDSRNLVASQLAGVSRIMGDLAVEMQKENHISADHEEHIIAALEQLGMTVQSVDIICLDEGKVEIEVTQVGCEDARSQCEKMVAPLLSEIIGETITVSDRDTEFHDGFATFRLTSARAFQIVTGVASAAKDGRVLSGDSFTSLDVGNGKFAVAVSDGMGNGERAMQESSAAIRLLQQLLKAGFDEQLAIKTVNSTLLLRSPDEMFTTMDLALIDLFTAHTELLKIGSAPSFIKRGRKVRMVQGENIPIGILQEIDIQTVEEQLEQGDILILLSDGIYEAPKHVVDKEDWLRRRIEQLESDDPQEIADMLVELAARINQGKITDDMTVVAARVDVFKPEWSTIRLPGVGRIKRNSGGVPYSNRSFEEPVKA</sequence>
<protein>
    <submittedName>
        <fullName evidence="5">Stage II sporulation protein E</fullName>
        <ecNumber evidence="5">3.1.3.16</ecNumber>
    </submittedName>
</protein>
<keyword evidence="1 5" id="KW-0378">Hydrolase</keyword>
<evidence type="ECO:0000256" key="3">
    <source>
        <dbReference type="SAM" id="Phobius"/>
    </source>
</evidence>
<feature type="coiled-coil region" evidence="2">
    <location>
        <begin position="15"/>
        <end position="42"/>
    </location>
</feature>
<organism evidence="5 6">
    <name type="scientific">Fodinisporobacter ferrooxydans</name>
    <dbReference type="NCBI Taxonomy" id="2901836"/>
    <lineage>
        <taxon>Bacteria</taxon>
        <taxon>Bacillati</taxon>
        <taxon>Bacillota</taxon>
        <taxon>Bacilli</taxon>
        <taxon>Bacillales</taxon>
        <taxon>Alicyclobacillaceae</taxon>
        <taxon>Fodinisporobacter</taxon>
    </lineage>
</organism>
<feature type="transmembrane region" description="Helical" evidence="3">
    <location>
        <begin position="282"/>
        <end position="300"/>
    </location>
</feature>
<reference evidence="5" key="1">
    <citation type="submission" date="2021-12" db="EMBL/GenBank/DDBJ databases">
        <title>Alicyclobacillaceae gen. nov., sp. nov., isolated from chalcocite enrichment system.</title>
        <authorList>
            <person name="Jiang Z."/>
        </authorList>
    </citation>
    <scope>NUCLEOTIDE SEQUENCE</scope>
    <source>
        <strain evidence="5">MYW30-H2</strain>
    </source>
</reference>
<keyword evidence="3" id="KW-0472">Membrane</keyword>
<dbReference type="NCBIfam" id="TIGR02865">
    <property type="entry name" value="spore_II_E"/>
    <property type="match status" value="1"/>
</dbReference>
<feature type="transmembrane region" description="Helical" evidence="3">
    <location>
        <begin position="196"/>
        <end position="216"/>
    </location>
</feature>
<dbReference type="InterPro" id="IPR001932">
    <property type="entry name" value="PPM-type_phosphatase-like_dom"/>
</dbReference>
<proteinExistence type="predicted"/>
<dbReference type="InterPro" id="IPR014221">
    <property type="entry name" value="SpoII_E"/>
</dbReference>
<evidence type="ECO:0000256" key="2">
    <source>
        <dbReference type="SAM" id="Coils"/>
    </source>
</evidence>
<evidence type="ECO:0000313" key="5">
    <source>
        <dbReference type="EMBL" id="UOF91830.1"/>
    </source>
</evidence>
<accession>A0ABY4CVC1</accession>
<dbReference type="GO" id="GO:0004722">
    <property type="term" value="F:protein serine/threonine phosphatase activity"/>
    <property type="evidence" value="ECO:0007669"/>
    <property type="project" value="UniProtKB-EC"/>
</dbReference>
<dbReference type="SMART" id="SM00332">
    <property type="entry name" value="PP2Cc"/>
    <property type="match status" value="1"/>
</dbReference>
<evidence type="ECO:0000256" key="1">
    <source>
        <dbReference type="ARBA" id="ARBA00022801"/>
    </source>
</evidence>
<dbReference type="EC" id="3.1.3.16" evidence="5"/>
<feature type="transmembrane region" description="Helical" evidence="3">
    <location>
        <begin position="125"/>
        <end position="146"/>
    </location>
</feature>
<feature type="transmembrane region" description="Helical" evidence="3">
    <location>
        <begin position="43"/>
        <end position="63"/>
    </location>
</feature>
<feature type="transmembrane region" description="Helical" evidence="3">
    <location>
        <begin position="83"/>
        <end position="113"/>
    </location>
</feature>
<dbReference type="PANTHER" id="PTHR43156">
    <property type="entry name" value="STAGE II SPORULATION PROTEIN E-RELATED"/>
    <property type="match status" value="1"/>
</dbReference>
<feature type="domain" description="PPM-type phosphatase" evidence="4">
    <location>
        <begin position="596"/>
        <end position="806"/>
    </location>
</feature>
<feature type="transmembrane region" description="Helical" evidence="3">
    <location>
        <begin position="158"/>
        <end position="184"/>
    </location>
</feature>
<dbReference type="InterPro" id="IPR036457">
    <property type="entry name" value="PPM-type-like_dom_sf"/>
</dbReference>
<dbReference type="Pfam" id="PF19732">
    <property type="entry name" value="SpoIIE_N"/>
    <property type="match status" value="1"/>
</dbReference>
<dbReference type="Pfam" id="PF07228">
    <property type="entry name" value="SpoIIE"/>
    <property type="match status" value="1"/>
</dbReference>
<dbReference type="EMBL" id="CP089291">
    <property type="protein sequence ID" value="UOF91830.1"/>
    <property type="molecule type" value="Genomic_DNA"/>
</dbReference>
<dbReference type="SUPFAM" id="SSF81606">
    <property type="entry name" value="PP2C-like"/>
    <property type="match status" value="1"/>
</dbReference>
<dbReference type="PANTHER" id="PTHR43156:SF2">
    <property type="entry name" value="STAGE II SPORULATION PROTEIN E"/>
    <property type="match status" value="1"/>
</dbReference>
<dbReference type="Proteomes" id="UP000830167">
    <property type="component" value="Chromosome"/>
</dbReference>
<keyword evidence="3" id="KW-1133">Transmembrane helix</keyword>
<keyword evidence="2" id="KW-0175">Coiled coil</keyword>
<gene>
    <name evidence="5" type="primary">spoIIE</name>
    <name evidence="5" type="ORF">LSG31_06205</name>
</gene>
<dbReference type="Gene3D" id="3.60.40.10">
    <property type="entry name" value="PPM-type phosphatase domain"/>
    <property type="match status" value="1"/>
</dbReference>